<comment type="caution">
    <text evidence="13">The sequence shown here is derived from an EMBL/GenBank/DDBJ whole genome shotgun (WGS) entry which is preliminary data.</text>
</comment>
<dbReference type="PANTHER" id="PTHR31053:SF2">
    <property type="entry name" value="MAGNESIUM-PROTOPORPHYRIN IX MONOMETHYL ESTER [OXIDATIVE] CYCLASE, CHLOROPLASTIC"/>
    <property type="match status" value="1"/>
</dbReference>
<dbReference type="InterPro" id="IPR003251">
    <property type="entry name" value="Rr_diiron-bd_dom"/>
</dbReference>
<evidence type="ECO:0000256" key="5">
    <source>
        <dbReference type="ARBA" id="ARBA00022531"/>
    </source>
</evidence>
<dbReference type="AlphaFoldDB" id="A0A5N5GCQ8"/>
<dbReference type="GO" id="GO:0046872">
    <property type="term" value="F:metal ion binding"/>
    <property type="evidence" value="ECO:0007669"/>
    <property type="project" value="UniProtKB-KW"/>
</dbReference>
<dbReference type="Proteomes" id="UP000327157">
    <property type="component" value="Chromosome 14"/>
</dbReference>
<keyword evidence="7" id="KW-0521">NADP</keyword>
<protein>
    <recommendedName>
        <fullName evidence="4">magnesium-protoporphyrin IX monomethyl ester (oxidative) cyclase</fullName>
        <ecNumber evidence="4">1.14.13.81</ecNumber>
    </recommendedName>
</protein>
<organism evidence="13 14">
    <name type="scientific">Pyrus ussuriensis x Pyrus communis</name>
    <dbReference type="NCBI Taxonomy" id="2448454"/>
    <lineage>
        <taxon>Eukaryota</taxon>
        <taxon>Viridiplantae</taxon>
        <taxon>Streptophyta</taxon>
        <taxon>Embryophyta</taxon>
        <taxon>Tracheophyta</taxon>
        <taxon>Spermatophyta</taxon>
        <taxon>Magnoliopsida</taxon>
        <taxon>eudicotyledons</taxon>
        <taxon>Gunneridae</taxon>
        <taxon>Pentapetalae</taxon>
        <taxon>rosids</taxon>
        <taxon>fabids</taxon>
        <taxon>Rosales</taxon>
        <taxon>Rosaceae</taxon>
        <taxon>Amygdaloideae</taxon>
        <taxon>Maleae</taxon>
        <taxon>Pyrus</taxon>
    </lineage>
</organism>
<evidence type="ECO:0000256" key="8">
    <source>
        <dbReference type="ARBA" id="ARBA00023002"/>
    </source>
</evidence>
<dbReference type="GO" id="GO:0009535">
    <property type="term" value="C:chloroplast thylakoid membrane"/>
    <property type="evidence" value="ECO:0007669"/>
    <property type="project" value="TreeGrafter"/>
</dbReference>
<dbReference type="UniPathway" id="UPA00668"/>
<keyword evidence="6" id="KW-0479">Metal-binding</keyword>
<comment type="similarity">
    <text evidence="3">Belongs to the AcsF family.</text>
</comment>
<dbReference type="EMBL" id="SMOL01000553">
    <property type="protein sequence ID" value="KAB2608464.1"/>
    <property type="molecule type" value="Genomic_DNA"/>
</dbReference>
<evidence type="ECO:0000256" key="2">
    <source>
        <dbReference type="ARBA" id="ARBA00005173"/>
    </source>
</evidence>
<proteinExistence type="inferred from homology"/>
<comment type="catalytic activity">
    <reaction evidence="11">
        <text>Mg-protoporphyrin IX 13-monomethyl ester + 3 NADPH + 3 O2 + 2 H(+) = 3,8-divinyl protochlorophyllide a + 3 NADP(+) + 5 H2O</text>
        <dbReference type="Rhea" id="RHEA:33235"/>
        <dbReference type="ChEBI" id="CHEBI:15377"/>
        <dbReference type="ChEBI" id="CHEBI:15378"/>
        <dbReference type="ChEBI" id="CHEBI:15379"/>
        <dbReference type="ChEBI" id="CHEBI:57783"/>
        <dbReference type="ChEBI" id="CHEBI:58349"/>
        <dbReference type="ChEBI" id="CHEBI:58632"/>
        <dbReference type="ChEBI" id="CHEBI:60491"/>
        <dbReference type="EC" id="1.14.13.81"/>
    </reaction>
</comment>
<evidence type="ECO:0000256" key="1">
    <source>
        <dbReference type="ARBA" id="ARBA00001962"/>
    </source>
</evidence>
<evidence type="ECO:0000256" key="7">
    <source>
        <dbReference type="ARBA" id="ARBA00022857"/>
    </source>
</evidence>
<evidence type="ECO:0000313" key="14">
    <source>
        <dbReference type="Proteomes" id="UP000327157"/>
    </source>
</evidence>
<evidence type="ECO:0000256" key="4">
    <source>
        <dbReference type="ARBA" id="ARBA00012092"/>
    </source>
</evidence>
<dbReference type="InterPro" id="IPR008434">
    <property type="entry name" value="AcsF"/>
</dbReference>
<gene>
    <name evidence="13" type="ORF">D8674_011632</name>
</gene>
<dbReference type="NCBIfam" id="TIGR02029">
    <property type="entry name" value="AcsF"/>
    <property type="match status" value="1"/>
</dbReference>
<reference evidence="13 14" key="1">
    <citation type="submission" date="2019-09" db="EMBL/GenBank/DDBJ databases">
        <authorList>
            <person name="Ou C."/>
        </authorList>
    </citation>
    <scope>NUCLEOTIDE SEQUENCE [LARGE SCALE GENOMIC DNA]</scope>
    <source>
        <strain evidence="13">S2</strain>
        <tissue evidence="13">Leaf</tissue>
    </source>
</reference>
<keyword evidence="9" id="KW-0408">Iron</keyword>
<comment type="cofactor">
    <cofactor evidence="1">
        <name>Fe cation</name>
        <dbReference type="ChEBI" id="CHEBI:24875"/>
    </cofactor>
</comment>
<dbReference type="OrthoDB" id="524174at2759"/>
<evidence type="ECO:0000256" key="10">
    <source>
        <dbReference type="ARBA" id="ARBA00023171"/>
    </source>
</evidence>
<dbReference type="Pfam" id="PF02915">
    <property type="entry name" value="Rubrerythrin"/>
    <property type="match status" value="1"/>
</dbReference>
<dbReference type="GO" id="GO:0015979">
    <property type="term" value="P:photosynthesis"/>
    <property type="evidence" value="ECO:0007669"/>
    <property type="project" value="UniProtKB-KW"/>
</dbReference>
<keyword evidence="14" id="KW-1185">Reference proteome</keyword>
<comment type="pathway">
    <text evidence="2">Porphyrin-containing compound metabolism; chlorophyll biosynthesis.</text>
</comment>
<dbReference type="EC" id="1.14.13.81" evidence="4"/>
<accession>A0A5N5GCQ8</accession>
<sequence length="398" mass="45594">MWSERELAHSTQSLTLPPKMALVKPFTKFSNGAPRFGSNPGSPKTGGWSTLRMSASAETAAPAMKKPAKKAPKTPSKETLLVLRFYTIDFDEMRSSRCCCRSSRLTANQTHFVRNKEFKEAADKLQGPSCTAEFSGFLLYKEPRRRLKAYILAHVSRRSLACRFSKQGAVGFQFGIGLGVFDKGEESTVFKPKFIFHATYLSEKIGYWRYITIYQHLKENLEYQCYPIFKYFENWCQDDNRHGDFFSALMKAPPQFLNDWKAKLWSRFFCLSFFYPLLVYVTIYLNDCQQTAFYEGIGLNTKEFDTHVITRTNRTTARIFPAVLDVENPELKRKLDRMVQINQKLIAVGESDDISLAKNLKRVPIVAALASELLAAYLMPPIESSSVDFAEFETQLVY</sequence>
<evidence type="ECO:0000313" key="13">
    <source>
        <dbReference type="EMBL" id="KAB2608464.1"/>
    </source>
</evidence>
<reference evidence="14" key="2">
    <citation type="submission" date="2019-10" db="EMBL/GenBank/DDBJ databases">
        <title>A de novo genome assembly of a pear dwarfing rootstock.</title>
        <authorList>
            <person name="Wang F."/>
            <person name="Wang J."/>
            <person name="Li S."/>
            <person name="Zhang Y."/>
            <person name="Fang M."/>
            <person name="Ma L."/>
            <person name="Zhao Y."/>
            <person name="Jiang S."/>
        </authorList>
    </citation>
    <scope>NUCLEOTIDE SEQUENCE [LARGE SCALE GENOMIC DNA]</scope>
</reference>
<reference evidence="13 14" key="3">
    <citation type="submission" date="2019-11" db="EMBL/GenBank/DDBJ databases">
        <title>A de novo genome assembly of a pear dwarfing rootstock.</title>
        <authorList>
            <person name="Wang F."/>
            <person name="Wang J."/>
            <person name="Li S."/>
            <person name="Zhang Y."/>
            <person name="Fang M."/>
            <person name="Ma L."/>
            <person name="Zhao Y."/>
            <person name="Jiang S."/>
        </authorList>
    </citation>
    <scope>NUCLEOTIDE SEQUENCE [LARGE SCALE GENOMIC DNA]</scope>
    <source>
        <strain evidence="13">S2</strain>
        <tissue evidence="13">Leaf</tissue>
    </source>
</reference>
<keyword evidence="10" id="KW-0149">Chlorophyll biosynthesis</keyword>
<dbReference type="PANTHER" id="PTHR31053">
    <property type="entry name" value="MAGNESIUM-PROTOPORPHYRIN IX MONOMETHYL ESTER [OXIDATIVE] CYCLASE, CHLOROPLASTIC"/>
    <property type="match status" value="1"/>
</dbReference>
<dbReference type="GO" id="GO:0048529">
    <property type="term" value="F:magnesium-protoporphyrin IX monomethyl ester (oxidative) cyclase activity"/>
    <property type="evidence" value="ECO:0007669"/>
    <property type="project" value="UniProtKB-EC"/>
</dbReference>
<evidence type="ECO:0000259" key="12">
    <source>
        <dbReference type="Pfam" id="PF02915"/>
    </source>
</evidence>
<keyword evidence="5" id="KW-0602">Photosynthesis</keyword>
<feature type="domain" description="Rubrerythrin diiron-binding" evidence="12">
    <location>
        <begin position="182"/>
        <end position="250"/>
    </location>
</feature>
<dbReference type="InterPro" id="IPR009078">
    <property type="entry name" value="Ferritin-like_SF"/>
</dbReference>
<name>A0A5N5GCQ8_9ROSA</name>
<evidence type="ECO:0000256" key="9">
    <source>
        <dbReference type="ARBA" id="ARBA00023004"/>
    </source>
</evidence>
<keyword evidence="8" id="KW-0560">Oxidoreductase</keyword>
<evidence type="ECO:0000256" key="6">
    <source>
        <dbReference type="ARBA" id="ARBA00022723"/>
    </source>
</evidence>
<dbReference type="SUPFAM" id="SSF47240">
    <property type="entry name" value="Ferritin-like"/>
    <property type="match status" value="1"/>
</dbReference>
<evidence type="ECO:0000256" key="3">
    <source>
        <dbReference type="ARBA" id="ARBA00006550"/>
    </source>
</evidence>
<evidence type="ECO:0000256" key="11">
    <source>
        <dbReference type="ARBA" id="ARBA00049231"/>
    </source>
</evidence>
<dbReference type="GO" id="GO:0015995">
    <property type="term" value="P:chlorophyll biosynthetic process"/>
    <property type="evidence" value="ECO:0007669"/>
    <property type="project" value="UniProtKB-UniPathway"/>
</dbReference>